<evidence type="ECO:0000256" key="1">
    <source>
        <dbReference type="SAM" id="SignalP"/>
    </source>
</evidence>
<reference evidence="2" key="1">
    <citation type="journal article" date="2016" name="Sci. Rep.">
        <title>Molecular characterization of firefly nuptial gifts: a multi-omics approach sheds light on postcopulatory sexual selection.</title>
        <authorList>
            <person name="Al-Wathiqui N."/>
            <person name="Fallon T.R."/>
            <person name="South A."/>
            <person name="Weng J.K."/>
            <person name="Lewis S.M."/>
        </authorList>
    </citation>
    <scope>NUCLEOTIDE SEQUENCE</scope>
</reference>
<evidence type="ECO:0000313" key="2">
    <source>
        <dbReference type="EMBL" id="JAV55719.1"/>
    </source>
</evidence>
<sequence>MRFLAVLIGILSVHCTFGTQCQEPTKARDDCMKIIDPTHGELFENPPYRPQHCMEGTLLQAVRDQLDERLYSNQQRVGDLLNRLDDISIDHMRKILSVDSSVKQRFIALYTSFENATFGVHQCANKPHVSCEEIQSCCSAVNSKLYAQSSVSLETISSFLTELKTEFGKVCNSTMNSIRDVQRDANSTLVFI</sequence>
<proteinExistence type="predicted"/>
<dbReference type="AlphaFoldDB" id="A0A1Y1K2M9"/>
<protein>
    <recommendedName>
        <fullName evidence="3">Protein TsetseEP domain-containing protein</fullName>
    </recommendedName>
</protein>
<keyword evidence="1" id="KW-0732">Signal</keyword>
<accession>A0A1Y1K2M9</accession>
<name>A0A1Y1K2M9_PHOPY</name>
<feature type="chain" id="PRO_5013141300" description="Protein TsetseEP domain-containing protein" evidence="1">
    <location>
        <begin position="19"/>
        <end position="192"/>
    </location>
</feature>
<dbReference type="RefSeq" id="XP_031351054.1">
    <property type="nucleotide sequence ID" value="XM_031495194.1"/>
</dbReference>
<organism evidence="2">
    <name type="scientific">Photinus pyralis</name>
    <name type="common">Common eastern firefly</name>
    <name type="synonym">Lampyris pyralis</name>
    <dbReference type="NCBI Taxonomy" id="7054"/>
    <lineage>
        <taxon>Eukaryota</taxon>
        <taxon>Metazoa</taxon>
        <taxon>Ecdysozoa</taxon>
        <taxon>Arthropoda</taxon>
        <taxon>Hexapoda</taxon>
        <taxon>Insecta</taxon>
        <taxon>Pterygota</taxon>
        <taxon>Neoptera</taxon>
        <taxon>Endopterygota</taxon>
        <taxon>Coleoptera</taxon>
        <taxon>Polyphaga</taxon>
        <taxon>Elateriformia</taxon>
        <taxon>Elateroidea</taxon>
        <taxon>Lampyridae</taxon>
        <taxon>Lampyrinae</taxon>
        <taxon>Photinus</taxon>
    </lineage>
</organism>
<dbReference type="GeneID" id="116176566"/>
<dbReference type="EMBL" id="GEZM01094309">
    <property type="protein sequence ID" value="JAV55719.1"/>
    <property type="molecule type" value="Transcribed_RNA"/>
</dbReference>
<evidence type="ECO:0008006" key="3">
    <source>
        <dbReference type="Google" id="ProtNLM"/>
    </source>
</evidence>
<feature type="signal peptide" evidence="1">
    <location>
        <begin position="1"/>
        <end position="18"/>
    </location>
</feature>
<dbReference type="KEGG" id="ppyr:116176566"/>